<dbReference type="SUPFAM" id="SSF46689">
    <property type="entry name" value="Homeodomain-like"/>
    <property type="match status" value="1"/>
</dbReference>
<evidence type="ECO:0000256" key="3">
    <source>
        <dbReference type="ARBA" id="ARBA00023163"/>
    </source>
</evidence>
<name>A0A511BA04_9PROT</name>
<reference evidence="6 7" key="1">
    <citation type="submission" date="2019-07" db="EMBL/GenBank/DDBJ databases">
        <title>Whole genome shotgun sequence of Gluconobacter wancherniae NBRC 103581.</title>
        <authorList>
            <person name="Hosoyama A."/>
            <person name="Uohara A."/>
            <person name="Ohji S."/>
            <person name="Ichikawa N."/>
        </authorList>
    </citation>
    <scope>NUCLEOTIDE SEQUENCE [LARGE SCALE GENOMIC DNA]</scope>
    <source>
        <strain evidence="6 7">NBRC 103581</strain>
    </source>
</reference>
<evidence type="ECO:0000256" key="4">
    <source>
        <dbReference type="PROSITE-ProRule" id="PRU00335"/>
    </source>
</evidence>
<dbReference type="Gene3D" id="1.10.10.60">
    <property type="entry name" value="Homeodomain-like"/>
    <property type="match status" value="1"/>
</dbReference>
<dbReference type="PANTHER" id="PTHR30055">
    <property type="entry name" value="HTH-TYPE TRANSCRIPTIONAL REGULATOR RUTR"/>
    <property type="match status" value="1"/>
</dbReference>
<sequence>MDDEERRQRILEAASESLKSYGYHAASMDSIASCSGMSKKTLYQFFPSKNSLFETLILERLFTPFDFVTNPSDSLEQQLTDMMTRMADCLLDEERLSLMRSIVTETTRNPAIRQLMTDLFHLSGRKFNVQNWLMDQEKAGLIKVGNPEDASDLLFGITLGAPLLSQLTHCRPPRSREDLLTFIQQGVKVFLAGYRVPQNI</sequence>
<keyword evidence="1" id="KW-0805">Transcription regulation</keyword>
<dbReference type="EMBL" id="BJUZ01000004">
    <property type="protein sequence ID" value="GEK94647.1"/>
    <property type="molecule type" value="Genomic_DNA"/>
</dbReference>
<comment type="caution">
    <text evidence="6">The sequence shown here is derived from an EMBL/GenBank/DDBJ whole genome shotgun (WGS) entry which is preliminary data.</text>
</comment>
<dbReference type="Gene3D" id="1.10.357.10">
    <property type="entry name" value="Tetracycline Repressor, domain 2"/>
    <property type="match status" value="1"/>
</dbReference>
<evidence type="ECO:0000313" key="7">
    <source>
        <dbReference type="Proteomes" id="UP000321230"/>
    </source>
</evidence>
<evidence type="ECO:0000313" key="6">
    <source>
        <dbReference type="EMBL" id="GEK94647.1"/>
    </source>
</evidence>
<dbReference type="Pfam" id="PF14246">
    <property type="entry name" value="TetR_C_7"/>
    <property type="match status" value="1"/>
</dbReference>
<dbReference type="Pfam" id="PF00440">
    <property type="entry name" value="TetR_N"/>
    <property type="match status" value="1"/>
</dbReference>
<dbReference type="AlphaFoldDB" id="A0A511BA04"/>
<dbReference type="InterPro" id="IPR050109">
    <property type="entry name" value="HTH-type_TetR-like_transc_reg"/>
</dbReference>
<gene>
    <name evidence="6" type="ORF">GWA01_24170</name>
</gene>
<organism evidence="6 7">
    <name type="scientific">Gluconobacter wancherniae NBRC 103581</name>
    <dbReference type="NCBI Taxonomy" id="656744"/>
    <lineage>
        <taxon>Bacteria</taxon>
        <taxon>Pseudomonadati</taxon>
        <taxon>Pseudomonadota</taxon>
        <taxon>Alphaproteobacteria</taxon>
        <taxon>Acetobacterales</taxon>
        <taxon>Acetobacteraceae</taxon>
        <taxon>Gluconobacter</taxon>
    </lineage>
</organism>
<keyword evidence="3" id="KW-0804">Transcription</keyword>
<dbReference type="PANTHER" id="PTHR30055:SF234">
    <property type="entry name" value="HTH-TYPE TRANSCRIPTIONAL REGULATOR BETI"/>
    <property type="match status" value="1"/>
</dbReference>
<dbReference type="PRINTS" id="PR00455">
    <property type="entry name" value="HTHTETR"/>
</dbReference>
<dbReference type="InterPro" id="IPR009057">
    <property type="entry name" value="Homeodomain-like_sf"/>
</dbReference>
<dbReference type="GO" id="GO:0000976">
    <property type="term" value="F:transcription cis-regulatory region binding"/>
    <property type="evidence" value="ECO:0007669"/>
    <property type="project" value="TreeGrafter"/>
</dbReference>
<feature type="domain" description="HTH tetR-type" evidence="5">
    <location>
        <begin position="4"/>
        <end position="64"/>
    </location>
</feature>
<dbReference type="InterPro" id="IPR001647">
    <property type="entry name" value="HTH_TetR"/>
</dbReference>
<dbReference type="FunFam" id="1.10.10.60:FF:000141">
    <property type="entry name" value="TetR family transcriptional regulator"/>
    <property type="match status" value="1"/>
</dbReference>
<keyword evidence="7" id="KW-1185">Reference proteome</keyword>
<dbReference type="GO" id="GO:0003700">
    <property type="term" value="F:DNA-binding transcription factor activity"/>
    <property type="evidence" value="ECO:0007669"/>
    <property type="project" value="TreeGrafter"/>
</dbReference>
<evidence type="ECO:0000259" key="5">
    <source>
        <dbReference type="PROSITE" id="PS50977"/>
    </source>
</evidence>
<dbReference type="PROSITE" id="PS50977">
    <property type="entry name" value="HTH_TETR_2"/>
    <property type="match status" value="1"/>
</dbReference>
<dbReference type="InterPro" id="IPR039536">
    <property type="entry name" value="TetR_C_Proteobacteria"/>
</dbReference>
<protein>
    <submittedName>
        <fullName evidence="6">TetR family transcriptional regulator</fullName>
    </submittedName>
</protein>
<evidence type="ECO:0000256" key="1">
    <source>
        <dbReference type="ARBA" id="ARBA00023015"/>
    </source>
</evidence>
<proteinExistence type="predicted"/>
<feature type="DNA-binding region" description="H-T-H motif" evidence="4">
    <location>
        <begin position="27"/>
        <end position="46"/>
    </location>
</feature>
<keyword evidence="2 4" id="KW-0238">DNA-binding</keyword>
<accession>A0A511BA04</accession>
<dbReference type="RefSeq" id="WP_229316084.1">
    <property type="nucleotide sequence ID" value="NZ_BEYS01000004.1"/>
</dbReference>
<evidence type="ECO:0000256" key="2">
    <source>
        <dbReference type="ARBA" id="ARBA00023125"/>
    </source>
</evidence>
<dbReference type="Proteomes" id="UP000321230">
    <property type="component" value="Unassembled WGS sequence"/>
</dbReference>